<dbReference type="EC" id="3.4.23.36" evidence="9"/>
<dbReference type="PANTHER" id="PTHR33695:SF1">
    <property type="entry name" value="LIPOPROTEIN SIGNAL PEPTIDASE"/>
    <property type="match status" value="1"/>
</dbReference>
<sequence length="190" mass="19414">MAAAPGRGRPRTRLLLAPAAAVLLLDLVTKLVVVATIEPGEDIRALGGALYLTHLRNTGAAFSFAEGFTVVFTLVAAAVVVVIVRTARRLFSTAWAVALGLVLGGAVGNLIDRIFRDPGFLRGGVVDFLSVFGPDGEVWPVFNVADSAIVCGGILGAVLALRGIDFDGAREGAGSAGSAGSGGRPVTMEE</sequence>
<evidence type="ECO:0000313" key="13">
    <source>
        <dbReference type="EMBL" id="MDT0276897.1"/>
    </source>
</evidence>
<evidence type="ECO:0000256" key="7">
    <source>
        <dbReference type="ARBA" id="ARBA00022989"/>
    </source>
</evidence>
<comment type="function">
    <text evidence="9 10">This protein specifically catalyzes the removal of signal peptides from prolipoproteins.</text>
</comment>
<dbReference type="RefSeq" id="WP_311345714.1">
    <property type="nucleotide sequence ID" value="NZ_JAVREI010000009.1"/>
</dbReference>
<proteinExistence type="inferred from homology"/>
<comment type="subcellular location">
    <subcellularLocation>
        <location evidence="9">Cell membrane</location>
        <topology evidence="9">Multi-pass membrane protein</topology>
    </subcellularLocation>
</comment>
<evidence type="ECO:0000256" key="1">
    <source>
        <dbReference type="ARBA" id="ARBA00006139"/>
    </source>
</evidence>
<keyword evidence="6 9" id="KW-0378">Hydrolase</keyword>
<evidence type="ECO:0000256" key="12">
    <source>
        <dbReference type="SAM" id="MobiDB-lite"/>
    </source>
</evidence>
<dbReference type="GO" id="GO:0004190">
    <property type="term" value="F:aspartic-type endopeptidase activity"/>
    <property type="evidence" value="ECO:0007669"/>
    <property type="project" value="UniProtKB-EC"/>
</dbReference>
<evidence type="ECO:0000256" key="8">
    <source>
        <dbReference type="ARBA" id="ARBA00023136"/>
    </source>
</evidence>
<comment type="caution">
    <text evidence="9">Lacks conserved residue(s) required for the propagation of feature annotation.</text>
</comment>
<dbReference type="NCBIfam" id="TIGR00077">
    <property type="entry name" value="lspA"/>
    <property type="match status" value="1"/>
</dbReference>
<evidence type="ECO:0000256" key="3">
    <source>
        <dbReference type="ARBA" id="ARBA00022670"/>
    </source>
</evidence>
<name>A0ABU2K9N1_9ACTN</name>
<dbReference type="Proteomes" id="UP001183222">
    <property type="component" value="Unassembled WGS sequence"/>
</dbReference>
<evidence type="ECO:0000256" key="6">
    <source>
        <dbReference type="ARBA" id="ARBA00022801"/>
    </source>
</evidence>
<comment type="pathway">
    <text evidence="9">Protein modification; lipoprotein biosynthesis (signal peptide cleavage).</text>
</comment>
<dbReference type="HAMAP" id="MF_00161">
    <property type="entry name" value="LspA"/>
    <property type="match status" value="1"/>
</dbReference>
<feature type="transmembrane region" description="Helical" evidence="9">
    <location>
        <begin position="138"/>
        <end position="161"/>
    </location>
</feature>
<comment type="catalytic activity">
    <reaction evidence="9 10">
        <text>Release of signal peptides from bacterial membrane prolipoproteins. Hydrolyzes -Xaa-Yaa-Zaa-|-(S,diacylglyceryl)Cys-, in which Xaa is hydrophobic (preferably Leu), and Yaa (Ala or Ser) and Zaa (Gly or Ala) have small, neutral side chains.</text>
        <dbReference type="EC" id="3.4.23.36"/>
    </reaction>
</comment>
<keyword evidence="7 9" id="KW-1133">Transmembrane helix</keyword>
<reference evidence="14" key="1">
    <citation type="submission" date="2023-07" db="EMBL/GenBank/DDBJ databases">
        <title>30 novel species of actinomycetes from the DSMZ collection.</title>
        <authorList>
            <person name="Nouioui I."/>
        </authorList>
    </citation>
    <scope>NUCLEOTIDE SEQUENCE [LARGE SCALE GENOMIC DNA]</scope>
    <source>
        <strain evidence="14">DSM 46792</strain>
    </source>
</reference>
<keyword evidence="4 9" id="KW-0812">Transmembrane</keyword>
<organism evidence="13 14">
    <name type="scientific">Blastococcus goldschmidtiae</name>
    <dbReference type="NCBI Taxonomy" id="3075546"/>
    <lineage>
        <taxon>Bacteria</taxon>
        <taxon>Bacillati</taxon>
        <taxon>Actinomycetota</taxon>
        <taxon>Actinomycetes</taxon>
        <taxon>Geodermatophilales</taxon>
        <taxon>Geodermatophilaceae</taxon>
        <taxon>Blastococcus</taxon>
    </lineage>
</organism>
<evidence type="ECO:0000256" key="2">
    <source>
        <dbReference type="ARBA" id="ARBA00022475"/>
    </source>
</evidence>
<keyword evidence="2 9" id="KW-1003">Cell membrane</keyword>
<gene>
    <name evidence="9 13" type="primary">lspA</name>
    <name evidence="13" type="ORF">RM425_13375</name>
</gene>
<dbReference type="PROSITE" id="PS00855">
    <property type="entry name" value="SPASE_II"/>
    <property type="match status" value="1"/>
</dbReference>
<keyword evidence="14" id="KW-1185">Reference proteome</keyword>
<dbReference type="Pfam" id="PF01252">
    <property type="entry name" value="Peptidase_A8"/>
    <property type="match status" value="1"/>
</dbReference>
<accession>A0ABU2K9N1</accession>
<keyword evidence="5 9" id="KW-0064">Aspartyl protease</keyword>
<evidence type="ECO:0000256" key="9">
    <source>
        <dbReference type="HAMAP-Rule" id="MF_00161"/>
    </source>
</evidence>
<dbReference type="EMBL" id="JAVREI010000009">
    <property type="protein sequence ID" value="MDT0276897.1"/>
    <property type="molecule type" value="Genomic_DNA"/>
</dbReference>
<evidence type="ECO:0000256" key="11">
    <source>
        <dbReference type="RuleBase" id="RU004181"/>
    </source>
</evidence>
<protein>
    <recommendedName>
        <fullName evidence="9">Lipoprotein signal peptidase</fullName>
        <ecNumber evidence="9">3.4.23.36</ecNumber>
    </recommendedName>
    <alternativeName>
        <fullName evidence="9">Prolipoprotein signal peptidase</fullName>
    </alternativeName>
    <alternativeName>
        <fullName evidence="9">Signal peptidase II</fullName>
        <shortName evidence="9">SPase II</shortName>
    </alternativeName>
</protein>
<evidence type="ECO:0000256" key="10">
    <source>
        <dbReference type="RuleBase" id="RU000594"/>
    </source>
</evidence>
<dbReference type="PRINTS" id="PR00781">
    <property type="entry name" value="LIPOSIGPTASE"/>
</dbReference>
<evidence type="ECO:0000256" key="4">
    <source>
        <dbReference type="ARBA" id="ARBA00022692"/>
    </source>
</evidence>
<feature type="compositionally biased region" description="Gly residues" evidence="12">
    <location>
        <begin position="174"/>
        <end position="183"/>
    </location>
</feature>
<dbReference type="InterPro" id="IPR001872">
    <property type="entry name" value="Peptidase_A8"/>
</dbReference>
<evidence type="ECO:0000256" key="5">
    <source>
        <dbReference type="ARBA" id="ARBA00022750"/>
    </source>
</evidence>
<feature type="active site" evidence="9">
    <location>
        <position position="127"/>
    </location>
</feature>
<comment type="similarity">
    <text evidence="1 9 11">Belongs to the peptidase A8 family.</text>
</comment>
<dbReference type="PANTHER" id="PTHR33695">
    <property type="entry name" value="LIPOPROTEIN SIGNAL PEPTIDASE"/>
    <property type="match status" value="1"/>
</dbReference>
<feature type="region of interest" description="Disordered" evidence="12">
    <location>
        <begin position="171"/>
        <end position="190"/>
    </location>
</feature>
<feature type="transmembrane region" description="Helical" evidence="9">
    <location>
        <begin position="59"/>
        <end position="83"/>
    </location>
</feature>
<comment type="caution">
    <text evidence="13">The sequence shown here is derived from an EMBL/GenBank/DDBJ whole genome shotgun (WGS) entry which is preliminary data.</text>
</comment>
<feature type="active site" evidence="9">
    <location>
        <position position="146"/>
    </location>
</feature>
<keyword evidence="3 9" id="KW-0645">Protease</keyword>
<feature type="transmembrane region" description="Helical" evidence="9">
    <location>
        <begin position="90"/>
        <end position="111"/>
    </location>
</feature>
<evidence type="ECO:0000313" key="14">
    <source>
        <dbReference type="Proteomes" id="UP001183222"/>
    </source>
</evidence>
<keyword evidence="8 9" id="KW-0472">Membrane</keyword>